<dbReference type="NCBIfam" id="NF038081">
    <property type="entry name" value="BN159_2729_fam"/>
    <property type="match status" value="1"/>
</dbReference>
<sequence>MMRPHLARAARVIREELAQLTTGDVITQPANGDMATRIASVMDAAGLITTAESPDRPAWALPAGPPPLPARAPAPVDGARAEATEVELTASAWDERCDRALRVTGWLLSRYVSRPDVVEIVTDYDRAVVAVRVESLDDWDTWMAETGVAQHDCGRSVGDTQITYGQLQDVEVRLVAHGVPGLLGALAAAAMDPYWLYGRVYDLGRPMVDRDGDRWTYLGRRGPDDMPLLVAAGQNVPWSLTNVVHQAGPLRPATPYLPEPTPAAAAPPTGAVTVTSLTEGLATTAPGAPAEDTEAVSGNA</sequence>
<feature type="region of interest" description="Disordered" evidence="1">
    <location>
        <begin position="251"/>
        <end position="270"/>
    </location>
</feature>
<reference evidence="2 3" key="1">
    <citation type="submission" date="2024-10" db="EMBL/GenBank/DDBJ databases">
        <title>The Natural Products Discovery Center: Release of the First 8490 Sequenced Strains for Exploring Actinobacteria Biosynthetic Diversity.</title>
        <authorList>
            <person name="Kalkreuter E."/>
            <person name="Kautsar S.A."/>
            <person name="Yang D."/>
            <person name="Bader C.D."/>
            <person name="Teijaro C.N."/>
            <person name="Fluegel L."/>
            <person name="Davis C.M."/>
            <person name="Simpson J.R."/>
            <person name="Lauterbach L."/>
            <person name="Steele A.D."/>
            <person name="Gui C."/>
            <person name="Meng S."/>
            <person name="Li G."/>
            <person name="Viehrig K."/>
            <person name="Ye F."/>
            <person name="Su P."/>
            <person name="Kiefer A.F."/>
            <person name="Nichols A."/>
            <person name="Cepeda A.J."/>
            <person name="Yan W."/>
            <person name="Fan B."/>
            <person name="Jiang Y."/>
            <person name="Adhikari A."/>
            <person name="Zheng C.-J."/>
            <person name="Schuster L."/>
            <person name="Cowan T.M."/>
            <person name="Smanski M.J."/>
            <person name="Chevrette M.G."/>
            <person name="De Carvalho L.P.S."/>
            <person name="Shen B."/>
        </authorList>
    </citation>
    <scope>NUCLEOTIDE SEQUENCE [LARGE SCALE GENOMIC DNA]</scope>
    <source>
        <strain evidence="2 3">NPDC053399</strain>
    </source>
</reference>
<comment type="caution">
    <text evidence="2">The sequence shown here is derived from an EMBL/GenBank/DDBJ whole genome shotgun (WGS) entry which is preliminary data.</text>
</comment>
<gene>
    <name evidence="2" type="ORF">ACIGXA_07520</name>
</gene>
<proteinExistence type="predicted"/>
<dbReference type="RefSeq" id="WP_399645459.1">
    <property type="nucleotide sequence ID" value="NZ_JBITYG010000002.1"/>
</dbReference>
<keyword evidence="3" id="KW-1185">Reference proteome</keyword>
<dbReference type="NCBIfam" id="NF038082">
    <property type="entry name" value="phiSA1p31"/>
    <property type="match status" value="1"/>
</dbReference>
<dbReference type="Proteomes" id="UP001614394">
    <property type="component" value="Unassembled WGS sequence"/>
</dbReference>
<accession>A0ABW8C1Q0</accession>
<evidence type="ECO:0000313" key="3">
    <source>
        <dbReference type="Proteomes" id="UP001614394"/>
    </source>
</evidence>
<organism evidence="2 3">
    <name type="scientific">Streptomyces fildesensis</name>
    <dbReference type="NCBI Taxonomy" id="375757"/>
    <lineage>
        <taxon>Bacteria</taxon>
        <taxon>Bacillati</taxon>
        <taxon>Actinomycetota</taxon>
        <taxon>Actinomycetes</taxon>
        <taxon>Kitasatosporales</taxon>
        <taxon>Streptomycetaceae</taxon>
        <taxon>Streptomyces</taxon>
    </lineage>
</organism>
<name>A0ABW8C1Q0_9ACTN</name>
<evidence type="ECO:0000256" key="1">
    <source>
        <dbReference type="SAM" id="MobiDB-lite"/>
    </source>
</evidence>
<feature type="region of interest" description="Disordered" evidence="1">
    <location>
        <begin position="281"/>
        <end position="300"/>
    </location>
</feature>
<protein>
    <submittedName>
        <fullName evidence="2">BN159_2729 family protein</fullName>
    </submittedName>
</protein>
<dbReference type="EMBL" id="JBITYG010000002">
    <property type="protein sequence ID" value="MFI9100359.1"/>
    <property type="molecule type" value="Genomic_DNA"/>
</dbReference>
<evidence type="ECO:0000313" key="2">
    <source>
        <dbReference type="EMBL" id="MFI9100359.1"/>
    </source>
</evidence>